<dbReference type="GO" id="GO:0006310">
    <property type="term" value="P:DNA recombination"/>
    <property type="evidence" value="ECO:0007669"/>
    <property type="project" value="UniProtKB-KW"/>
</dbReference>
<keyword evidence="6" id="KW-0472">Membrane</keyword>
<evidence type="ECO:0000256" key="3">
    <source>
        <dbReference type="ARBA" id="ARBA00021840"/>
    </source>
</evidence>
<keyword evidence="4" id="KW-0175">Coiled coil</keyword>
<sequence length="409" mass="44784">MIRIGDTTLALDDPLVLGAAGLILLVLILLILAVRAAGRSARMAEPLSQQLSLLGQHVQQLGAGQEQLRGGLQSVSETQANAQMQLIQTVESRLSDVQQHMNDRLADNMMRQNRALTEMQERMKETLHGSSKQTATSLTQLQERLATIDKAQDNITKLSGDVLSLQDILSNKQTRGAFGEIQLNDIVSKALPSDSYALQVTLSNGKRADCLIHLPNPPGPIVIDSKFPLEAYEALRAAQTDHELRQAATQMRTAVRTHIKAISERYIIEGETADGALMFLPSEAVYAELHANFPEVVREGFAARVWIVSPTTCMATLNTMRAILKDARMREQAGAIRKALKQLHRDVEIIGERAGKLDTHLRQAGEDVSGILVASERAGKRADRLDNFDFEELAPDDPGQVVALGGSKR</sequence>
<dbReference type="RefSeq" id="WP_199025688.1">
    <property type="nucleotide sequence ID" value="NZ_JAELVR010000010.1"/>
</dbReference>
<evidence type="ECO:0000256" key="5">
    <source>
        <dbReference type="ARBA" id="ARBA00023172"/>
    </source>
</evidence>
<evidence type="ECO:0000256" key="4">
    <source>
        <dbReference type="ARBA" id="ARBA00023054"/>
    </source>
</evidence>
<reference evidence="7" key="1">
    <citation type="submission" date="2020-12" db="EMBL/GenBank/DDBJ databases">
        <title>Sedimentitalea sp. nov., isolated from sand in Incheon.</title>
        <authorList>
            <person name="Kim W."/>
        </authorList>
    </citation>
    <scope>NUCLEOTIDE SEQUENCE</scope>
    <source>
        <strain evidence="7">CAU 1593</strain>
    </source>
</reference>
<keyword evidence="6" id="KW-0812">Transmembrane</keyword>
<accession>A0A8J7J7H0</accession>
<keyword evidence="6" id="KW-1133">Transmembrane helix</keyword>
<keyword evidence="8" id="KW-1185">Reference proteome</keyword>
<dbReference type="Proteomes" id="UP000619079">
    <property type="component" value="Unassembled WGS sequence"/>
</dbReference>
<feature type="transmembrane region" description="Helical" evidence="6">
    <location>
        <begin position="15"/>
        <end position="34"/>
    </location>
</feature>
<dbReference type="EMBL" id="JAELVR010000010">
    <property type="protein sequence ID" value="MBJ6372815.1"/>
    <property type="molecule type" value="Genomic_DNA"/>
</dbReference>
<comment type="function">
    <text evidence="1">Involved in DNA recombination.</text>
</comment>
<gene>
    <name evidence="7" type="primary">rmuC</name>
    <name evidence="7" type="ORF">JF290_14910</name>
</gene>
<organism evidence="7 8">
    <name type="scientific">Sedimentitalea arenosa</name>
    <dbReference type="NCBI Taxonomy" id="2798803"/>
    <lineage>
        <taxon>Bacteria</taxon>
        <taxon>Pseudomonadati</taxon>
        <taxon>Pseudomonadota</taxon>
        <taxon>Alphaproteobacteria</taxon>
        <taxon>Rhodobacterales</taxon>
        <taxon>Paracoccaceae</taxon>
        <taxon>Sedimentitalea</taxon>
    </lineage>
</organism>
<dbReference type="AlphaFoldDB" id="A0A8J7J7H0"/>
<evidence type="ECO:0000256" key="2">
    <source>
        <dbReference type="ARBA" id="ARBA00009840"/>
    </source>
</evidence>
<evidence type="ECO:0000313" key="7">
    <source>
        <dbReference type="EMBL" id="MBJ6372815.1"/>
    </source>
</evidence>
<comment type="similarity">
    <text evidence="2">Belongs to the RmuC family.</text>
</comment>
<dbReference type="PANTHER" id="PTHR30563:SF0">
    <property type="entry name" value="DNA RECOMBINATION PROTEIN RMUC"/>
    <property type="match status" value="1"/>
</dbReference>
<name>A0A8J7J7H0_9RHOB</name>
<dbReference type="InterPro" id="IPR003798">
    <property type="entry name" value="DNA_recombination_RmuC"/>
</dbReference>
<comment type="caution">
    <text evidence="7">The sequence shown here is derived from an EMBL/GenBank/DDBJ whole genome shotgun (WGS) entry which is preliminary data.</text>
</comment>
<dbReference type="PANTHER" id="PTHR30563">
    <property type="entry name" value="DNA RECOMBINATION PROTEIN RMUC"/>
    <property type="match status" value="1"/>
</dbReference>
<proteinExistence type="inferred from homology"/>
<evidence type="ECO:0000256" key="6">
    <source>
        <dbReference type="SAM" id="Phobius"/>
    </source>
</evidence>
<evidence type="ECO:0000256" key="1">
    <source>
        <dbReference type="ARBA" id="ARBA00003416"/>
    </source>
</evidence>
<evidence type="ECO:0000313" key="8">
    <source>
        <dbReference type="Proteomes" id="UP000619079"/>
    </source>
</evidence>
<dbReference type="Pfam" id="PF02646">
    <property type="entry name" value="RmuC"/>
    <property type="match status" value="1"/>
</dbReference>
<protein>
    <recommendedName>
        <fullName evidence="3">DNA recombination protein RmuC homolog</fullName>
    </recommendedName>
</protein>
<keyword evidence="5" id="KW-0233">DNA recombination</keyword>